<comment type="caution">
    <text evidence="1">The sequence shown here is derived from an EMBL/GenBank/DDBJ whole genome shotgun (WGS) entry which is preliminary data.</text>
</comment>
<proteinExistence type="predicted"/>
<accession>A0ABU9HY94</accession>
<evidence type="ECO:0000313" key="1">
    <source>
        <dbReference type="EMBL" id="MEL1245114.1"/>
    </source>
</evidence>
<protein>
    <recommendedName>
        <fullName evidence="3">Immunity protein 35 domain-containing protein</fullName>
    </recommendedName>
</protein>
<keyword evidence="2" id="KW-1185">Reference proteome</keyword>
<evidence type="ECO:0008006" key="3">
    <source>
        <dbReference type="Google" id="ProtNLM"/>
    </source>
</evidence>
<name>A0ABU9HY94_9FLAO</name>
<dbReference type="EMBL" id="JBBYHR010000007">
    <property type="protein sequence ID" value="MEL1245114.1"/>
    <property type="molecule type" value="Genomic_DNA"/>
</dbReference>
<reference evidence="1 2" key="1">
    <citation type="submission" date="2024-04" db="EMBL/GenBank/DDBJ databases">
        <title>Flavobacterium sp. DGU11 16S ribosomal RNA gene Genome sequencing and assembly.</title>
        <authorList>
            <person name="Park S."/>
        </authorList>
    </citation>
    <scope>NUCLEOTIDE SEQUENCE [LARGE SCALE GENOMIC DNA]</scope>
    <source>
        <strain evidence="1 2">DGU11</strain>
    </source>
</reference>
<evidence type="ECO:0000313" key="2">
    <source>
        <dbReference type="Proteomes" id="UP001464555"/>
    </source>
</evidence>
<dbReference type="Proteomes" id="UP001464555">
    <property type="component" value="Unassembled WGS sequence"/>
</dbReference>
<organism evidence="1 2">
    <name type="scientific">Flavobacterium arundinis</name>
    <dbReference type="NCBI Taxonomy" id="3139143"/>
    <lineage>
        <taxon>Bacteria</taxon>
        <taxon>Pseudomonadati</taxon>
        <taxon>Bacteroidota</taxon>
        <taxon>Flavobacteriia</taxon>
        <taxon>Flavobacteriales</taxon>
        <taxon>Flavobacteriaceae</taxon>
        <taxon>Flavobacterium</taxon>
    </lineage>
</organism>
<gene>
    <name evidence="1" type="ORF">AAEO56_12630</name>
</gene>
<sequence>MLTENEMITIAEDYIKKIEKESGIDLIIGHEVTIKKSYGHIFFYTSKKLIETGDDKYAVAGNAPFLVENETGKVIEFGTAENEEYYIEEYESGRWPNNRRVNF</sequence>
<dbReference type="RefSeq" id="WP_341697430.1">
    <property type="nucleotide sequence ID" value="NZ_JBBYHR010000007.1"/>
</dbReference>